<dbReference type="EMBL" id="CACTIH010001842">
    <property type="protein sequence ID" value="CAA2965463.1"/>
    <property type="molecule type" value="Genomic_DNA"/>
</dbReference>
<comment type="cofactor">
    <cofactor evidence="1">
        <name>Zn(2+)</name>
        <dbReference type="ChEBI" id="CHEBI:29105"/>
    </cofactor>
</comment>
<dbReference type="FunFam" id="3.40.50.720:FF:000003">
    <property type="entry name" value="S-(hydroxymethyl)glutathione dehydrogenase"/>
    <property type="match status" value="1"/>
</dbReference>
<evidence type="ECO:0000256" key="4">
    <source>
        <dbReference type="ARBA" id="ARBA00011738"/>
    </source>
</evidence>
<dbReference type="EC" id="1.1.1.1" evidence="5"/>
<evidence type="ECO:0000256" key="8">
    <source>
        <dbReference type="ARBA" id="ARBA00022833"/>
    </source>
</evidence>
<evidence type="ECO:0000256" key="2">
    <source>
        <dbReference type="ARBA" id="ARBA00004496"/>
    </source>
</evidence>
<dbReference type="GO" id="GO:0008270">
    <property type="term" value="F:zinc ion binding"/>
    <property type="evidence" value="ECO:0007669"/>
    <property type="project" value="TreeGrafter"/>
</dbReference>
<keyword evidence="14" id="KW-1185">Reference proteome</keyword>
<comment type="caution">
    <text evidence="13">The sequence shown here is derived from an EMBL/GenBank/DDBJ whole genome shotgun (WGS) entry which is preliminary data.</text>
</comment>
<dbReference type="AlphaFoldDB" id="A0A8S0QAD3"/>
<protein>
    <recommendedName>
        <fullName evidence="5">alcohol dehydrogenase</fullName>
        <ecNumber evidence="5">1.1.1.1</ecNumber>
    </recommendedName>
</protein>
<evidence type="ECO:0000256" key="11">
    <source>
        <dbReference type="ARBA" id="ARBA00049243"/>
    </source>
</evidence>
<feature type="domain" description="Alcohol dehydrogenase-like C-terminal" evidence="12">
    <location>
        <begin position="70"/>
        <end position="194"/>
    </location>
</feature>
<gene>
    <name evidence="13" type="ORF">OLEA9_A005189</name>
</gene>
<evidence type="ECO:0000313" key="13">
    <source>
        <dbReference type="EMBL" id="CAA2965463.1"/>
    </source>
</evidence>
<accession>A0A8S0QAD3</accession>
<dbReference type="SUPFAM" id="SSF51735">
    <property type="entry name" value="NAD(P)-binding Rossmann-fold domains"/>
    <property type="match status" value="1"/>
</dbReference>
<evidence type="ECO:0000256" key="7">
    <source>
        <dbReference type="ARBA" id="ARBA00022723"/>
    </source>
</evidence>
<dbReference type="InterPro" id="IPR036291">
    <property type="entry name" value="NAD(P)-bd_dom_sf"/>
</dbReference>
<evidence type="ECO:0000256" key="3">
    <source>
        <dbReference type="ARBA" id="ARBA00008072"/>
    </source>
</evidence>
<dbReference type="Gramene" id="OE9A005189T1">
    <property type="protein sequence ID" value="OE9A005189C1"/>
    <property type="gene ID" value="OE9A005189"/>
</dbReference>
<evidence type="ECO:0000256" key="9">
    <source>
        <dbReference type="ARBA" id="ARBA00023027"/>
    </source>
</evidence>
<comment type="similarity">
    <text evidence="3">Belongs to the zinc-containing alcohol dehydrogenase family.</text>
</comment>
<dbReference type="Pfam" id="PF00107">
    <property type="entry name" value="ADH_zinc_N"/>
    <property type="match status" value="1"/>
</dbReference>
<organism evidence="13 14">
    <name type="scientific">Olea europaea subsp. europaea</name>
    <dbReference type="NCBI Taxonomy" id="158383"/>
    <lineage>
        <taxon>Eukaryota</taxon>
        <taxon>Viridiplantae</taxon>
        <taxon>Streptophyta</taxon>
        <taxon>Embryophyta</taxon>
        <taxon>Tracheophyta</taxon>
        <taxon>Spermatophyta</taxon>
        <taxon>Magnoliopsida</taxon>
        <taxon>eudicotyledons</taxon>
        <taxon>Gunneridae</taxon>
        <taxon>Pentapetalae</taxon>
        <taxon>asterids</taxon>
        <taxon>lamiids</taxon>
        <taxon>Lamiales</taxon>
        <taxon>Oleaceae</taxon>
        <taxon>Oleeae</taxon>
        <taxon>Olea</taxon>
    </lineage>
</organism>
<dbReference type="PANTHER" id="PTHR43880:SF40">
    <property type="entry name" value="ALCOHOL DEHYDROGENASE 2"/>
    <property type="match status" value="1"/>
</dbReference>
<dbReference type="GO" id="GO:0046294">
    <property type="term" value="P:formaldehyde catabolic process"/>
    <property type="evidence" value="ECO:0007669"/>
    <property type="project" value="TreeGrafter"/>
</dbReference>
<dbReference type="GO" id="GO:0004022">
    <property type="term" value="F:alcohol dehydrogenase (NAD+) activity"/>
    <property type="evidence" value="ECO:0007669"/>
    <property type="project" value="UniProtKB-EC"/>
</dbReference>
<comment type="subcellular location">
    <subcellularLocation>
        <location evidence="2">Cytoplasm</location>
    </subcellularLocation>
</comment>
<comment type="subunit">
    <text evidence="4">Homodimer.</text>
</comment>
<reference evidence="13 14" key="1">
    <citation type="submission" date="2019-12" db="EMBL/GenBank/DDBJ databases">
        <authorList>
            <person name="Alioto T."/>
            <person name="Alioto T."/>
            <person name="Gomez Garrido J."/>
        </authorList>
    </citation>
    <scope>NUCLEOTIDE SEQUENCE [LARGE SCALE GENOMIC DNA]</scope>
</reference>
<dbReference type="Gene3D" id="3.40.50.720">
    <property type="entry name" value="NAD(P)-binding Rossmann-like Domain"/>
    <property type="match status" value="1"/>
</dbReference>
<sequence length="312" mass="34136">MFSLYSLENANNALIANPKKRVHCRPCWLCCKNQQELDKVCVLSCGISTGLGATLNVAKPTKGSSVAVFGLGAVGLAAAEGTRLSGASRILGQRNLVCEFVNPKDHTKPVQEVIAEMRDGGVDRSVEGMGNINAMISASECVHDGRGVAVLVGVPHKDAVFKTHPMNVLNERTLKGTFFGNYKPRSDLPSVVEMYMNKELQLEKFITHEVPFAEIYEAFDLMLKGEGLRFHRKASFFDVDIAIMIPHEISSLCIKLRLDEEDGPPIMVSQNSVSDGFHKMELCLVGNIMGTKLVNKEGRDAADLENKLQISS</sequence>
<evidence type="ECO:0000313" key="14">
    <source>
        <dbReference type="Proteomes" id="UP000594638"/>
    </source>
</evidence>
<dbReference type="SUPFAM" id="SSF50129">
    <property type="entry name" value="GroES-like"/>
    <property type="match status" value="1"/>
</dbReference>
<keyword evidence="8" id="KW-0862">Zinc</keyword>
<keyword evidence="6" id="KW-0963">Cytoplasm</keyword>
<evidence type="ECO:0000256" key="6">
    <source>
        <dbReference type="ARBA" id="ARBA00022490"/>
    </source>
</evidence>
<keyword evidence="9" id="KW-0520">NAD</keyword>
<dbReference type="Proteomes" id="UP000594638">
    <property type="component" value="Unassembled WGS sequence"/>
</dbReference>
<dbReference type="Gene3D" id="3.90.180.10">
    <property type="entry name" value="Medium-chain alcohol dehydrogenases, catalytic domain"/>
    <property type="match status" value="1"/>
</dbReference>
<dbReference type="PANTHER" id="PTHR43880">
    <property type="entry name" value="ALCOHOL DEHYDROGENASE"/>
    <property type="match status" value="1"/>
</dbReference>
<keyword evidence="7" id="KW-0479">Metal-binding</keyword>
<dbReference type="OrthoDB" id="417550at2759"/>
<dbReference type="GO" id="GO:0005829">
    <property type="term" value="C:cytosol"/>
    <property type="evidence" value="ECO:0007669"/>
    <property type="project" value="TreeGrafter"/>
</dbReference>
<dbReference type="GO" id="GO:0051903">
    <property type="term" value="F:S-(hydroxymethyl)glutathione dehydrogenase [NAD(P)+] activity"/>
    <property type="evidence" value="ECO:0007669"/>
    <property type="project" value="TreeGrafter"/>
</dbReference>
<proteinExistence type="inferred from homology"/>
<evidence type="ECO:0000259" key="12">
    <source>
        <dbReference type="Pfam" id="PF00107"/>
    </source>
</evidence>
<dbReference type="InterPro" id="IPR013149">
    <property type="entry name" value="ADH-like_C"/>
</dbReference>
<evidence type="ECO:0000256" key="1">
    <source>
        <dbReference type="ARBA" id="ARBA00001947"/>
    </source>
</evidence>
<name>A0A8S0QAD3_OLEEU</name>
<comment type="catalytic activity">
    <reaction evidence="11">
        <text>a primary alcohol + NAD(+) = an aldehyde + NADH + H(+)</text>
        <dbReference type="Rhea" id="RHEA:10736"/>
        <dbReference type="ChEBI" id="CHEBI:15378"/>
        <dbReference type="ChEBI" id="CHEBI:15734"/>
        <dbReference type="ChEBI" id="CHEBI:17478"/>
        <dbReference type="ChEBI" id="CHEBI:57540"/>
        <dbReference type="ChEBI" id="CHEBI:57945"/>
        <dbReference type="EC" id="1.1.1.1"/>
    </reaction>
</comment>
<evidence type="ECO:0000256" key="10">
    <source>
        <dbReference type="ARBA" id="ARBA00049164"/>
    </source>
</evidence>
<evidence type="ECO:0000256" key="5">
    <source>
        <dbReference type="ARBA" id="ARBA00013190"/>
    </source>
</evidence>
<comment type="catalytic activity">
    <reaction evidence="10">
        <text>a secondary alcohol + NAD(+) = a ketone + NADH + H(+)</text>
        <dbReference type="Rhea" id="RHEA:10740"/>
        <dbReference type="ChEBI" id="CHEBI:15378"/>
        <dbReference type="ChEBI" id="CHEBI:17087"/>
        <dbReference type="ChEBI" id="CHEBI:35681"/>
        <dbReference type="ChEBI" id="CHEBI:57540"/>
        <dbReference type="ChEBI" id="CHEBI:57945"/>
        <dbReference type="EC" id="1.1.1.1"/>
    </reaction>
</comment>
<dbReference type="InterPro" id="IPR011032">
    <property type="entry name" value="GroES-like_sf"/>
</dbReference>